<dbReference type="InterPro" id="IPR015897">
    <property type="entry name" value="CHK_kinase-like"/>
</dbReference>
<evidence type="ECO:0000313" key="3">
    <source>
        <dbReference type="RefSeq" id="XP_034255488.1"/>
    </source>
</evidence>
<accession>A0A6P9ABJ0</accession>
<dbReference type="AlphaFoldDB" id="A0A6P9ABJ0"/>
<dbReference type="Proteomes" id="UP000515158">
    <property type="component" value="Unplaced"/>
</dbReference>
<dbReference type="InterPro" id="IPR011009">
    <property type="entry name" value="Kinase-like_dom_sf"/>
</dbReference>
<dbReference type="SUPFAM" id="SSF56112">
    <property type="entry name" value="Protein kinase-like (PK-like)"/>
    <property type="match status" value="1"/>
</dbReference>
<reference evidence="3" key="1">
    <citation type="journal article" date="2014" name="Science">
        <title>Phylogenomics resolves the timing and pattern of insect evolution.</title>
        <authorList>
            <person name="Misof B."/>
            <person name="Liu S."/>
            <person name="Meusemann K."/>
            <person name="Peters R.S."/>
            <person name="Donath A."/>
            <person name="Mayer C."/>
            <person name="Frandsen P.B."/>
            <person name="Ware J."/>
            <person name="Flouri T."/>
            <person name="Beutel R.G."/>
            <person name="Niehuis O."/>
            <person name="Petersen M."/>
            <person name="Izquierdo-Carrasco F."/>
            <person name="Wappler T."/>
            <person name="Rust J."/>
            <person name="Aberer A.J."/>
            <person name="Aspock U."/>
            <person name="Aspock H."/>
            <person name="Bartel D."/>
            <person name="Blanke A."/>
            <person name="Berger S."/>
            <person name="Bohm A."/>
            <person name="Buckley T.R."/>
            <person name="Calcott B."/>
            <person name="Chen J."/>
            <person name="Friedrich F."/>
            <person name="Fukui M."/>
            <person name="Fujita M."/>
            <person name="Greve C."/>
            <person name="Grobe P."/>
            <person name="Gu S."/>
            <person name="Huang Y."/>
            <person name="Jermiin L.S."/>
            <person name="Kawahara A.Y."/>
            <person name="Krogmann L."/>
            <person name="Kubiak M."/>
            <person name="Lanfear R."/>
            <person name="Letsch H."/>
            <person name="Li Y."/>
            <person name="Li Z."/>
            <person name="Li J."/>
            <person name="Lu H."/>
            <person name="Machida R."/>
            <person name="Mashimo Y."/>
            <person name="Kapli P."/>
            <person name="McKenna D.D."/>
            <person name="Meng G."/>
            <person name="Nakagaki Y."/>
            <person name="Navarrete-Heredia J.L."/>
            <person name="Ott M."/>
            <person name="Ou Y."/>
            <person name="Pass G."/>
            <person name="Podsiadlowski L."/>
            <person name="Pohl H."/>
            <person name="von Reumont B.M."/>
            <person name="Schutte K."/>
            <person name="Sekiya K."/>
            <person name="Shimizu S."/>
            <person name="Slipinski A."/>
            <person name="Stamatakis A."/>
            <person name="Song W."/>
            <person name="Su X."/>
            <person name="Szucsich N.U."/>
            <person name="Tan M."/>
            <person name="Tan X."/>
            <person name="Tang M."/>
            <person name="Tang J."/>
            <person name="Timelthaler G."/>
            <person name="Tomizuka S."/>
            <person name="Trautwein M."/>
            <person name="Tong X."/>
            <person name="Uchifune T."/>
            <person name="Walzl M.G."/>
            <person name="Wiegmann B.M."/>
            <person name="Wilbrandt J."/>
            <person name="Wipfler B."/>
            <person name="Wong T.K."/>
            <person name="Wu Q."/>
            <person name="Wu G."/>
            <person name="Xie Y."/>
            <person name="Yang S."/>
            <person name="Yang Q."/>
            <person name="Yeates D.K."/>
            <person name="Yoshizawa K."/>
            <person name="Zhang Q."/>
            <person name="Zhang R."/>
            <person name="Zhang W."/>
            <person name="Zhang Y."/>
            <person name="Zhao J."/>
            <person name="Zhou C."/>
            <person name="Zhou L."/>
            <person name="Ziesmann T."/>
            <person name="Zou S."/>
            <person name="Li Y."/>
            <person name="Xu X."/>
            <person name="Zhang Y."/>
            <person name="Yang H."/>
            <person name="Wang J."/>
            <person name="Wang J."/>
            <person name="Kjer K.M."/>
            <person name="Zhou X."/>
        </authorList>
    </citation>
    <scope>NUCLEOTIDE SEQUENCE</scope>
</reference>
<dbReference type="Gene3D" id="3.90.1200.10">
    <property type="match status" value="1"/>
</dbReference>
<dbReference type="PANTHER" id="PTHR11012">
    <property type="entry name" value="PROTEIN KINASE-LIKE DOMAIN-CONTAINING"/>
    <property type="match status" value="1"/>
</dbReference>
<dbReference type="InParanoid" id="A0A6P9ABJ0"/>
<dbReference type="KEGG" id="tpal:117653736"/>
<reference evidence="3" key="2">
    <citation type="journal article" date="2018" name="Proc. Natl. Acad. Sci. U.S.A.">
        <title>Phylogenomics and the evolution of hemipteroid insects.</title>
        <authorList>
            <person name="Johnson K.P."/>
            <person name="Dietrich C.H."/>
            <person name="Friedrich F."/>
            <person name="Beutel R.G."/>
            <person name="Wipfler B."/>
            <person name="Peters R.S."/>
            <person name="Allen J.M."/>
            <person name="Petersen M."/>
            <person name="Donath A."/>
            <person name="Walden K.K."/>
            <person name="Kozlov A.M."/>
            <person name="Podsiadlowski L."/>
            <person name="Mayer C."/>
            <person name="Meusemann K."/>
            <person name="Vasilikopoulos A."/>
            <person name="Waterhouse R.M."/>
            <person name="Cameron S.L."/>
            <person name="Weirauch C."/>
            <person name="Swanson D.R."/>
            <person name="Percy D.M."/>
            <person name="Hardy N.B."/>
            <person name="Terry I."/>
            <person name="Liu S."/>
            <person name="Zhou X."/>
            <person name="Misof B."/>
            <person name="Robertson H.M."/>
            <person name="Yoshizawa K."/>
        </authorList>
    </citation>
    <scope>NUCLEOTIDE SEQUENCE</scope>
</reference>
<keyword evidence="2" id="KW-1185">Reference proteome</keyword>
<sequence length="453" mass="50676">MDAKKEQEKPAVRMARLLKDKLVPRMVEEGVFGSTWQVQAIEAVPIGGLGEDHWASTTLSTTLQLVEKNNNAKTRSVALVTKCMLESDCFDGYANPAVLADNEVAMYTKILPFLTRLGDGAGVTLSDLYPKCYFAESNMQDLLSLTVMQDLRADGYSLAKSRCVLDKNHVMLSMQAIGRFHAFSYAAKARCRRELLETMVPLLRETNFTPAWDEMWGPKVKGPMLRGLTRAEARLKAAKDGDKDRHQRRLERLARMRAVADNAFPVMKAAVAVQEPASVIVHGDFCRNNMAFHYGKAGPDGPADGVCLFDFQTSRYCSPSVDLSFFIFLNTSAALRAEHWDDLFLEYFGSLKATLDRLLDGHPIDKDFVMPTLQGVHEDFRRHALMAYVICSFFLPQMMLPPEEIVDIEEIKETFARDGGEALMASMLDMGGEEATEALADMVMDFLDRDLVP</sequence>
<dbReference type="GeneID" id="117653736"/>
<dbReference type="RefSeq" id="XP_034255488.1">
    <property type="nucleotide sequence ID" value="XM_034399597.1"/>
</dbReference>
<evidence type="ECO:0000313" key="2">
    <source>
        <dbReference type="Proteomes" id="UP000515158"/>
    </source>
</evidence>
<protein>
    <submittedName>
        <fullName evidence="3">Uncharacterized protein LOC117653736</fullName>
    </submittedName>
</protein>
<dbReference type="Pfam" id="PF02958">
    <property type="entry name" value="EcKL"/>
    <property type="match status" value="1"/>
</dbReference>
<organism evidence="3">
    <name type="scientific">Thrips palmi</name>
    <name type="common">Melon thrips</name>
    <dbReference type="NCBI Taxonomy" id="161013"/>
    <lineage>
        <taxon>Eukaryota</taxon>
        <taxon>Metazoa</taxon>
        <taxon>Ecdysozoa</taxon>
        <taxon>Arthropoda</taxon>
        <taxon>Hexapoda</taxon>
        <taxon>Insecta</taxon>
        <taxon>Pterygota</taxon>
        <taxon>Neoptera</taxon>
        <taxon>Paraneoptera</taxon>
        <taxon>Thysanoptera</taxon>
        <taxon>Terebrantia</taxon>
        <taxon>Thripoidea</taxon>
        <taxon>Thripidae</taxon>
        <taxon>Thrips</taxon>
    </lineage>
</organism>
<evidence type="ECO:0000259" key="1">
    <source>
        <dbReference type="SMART" id="SM00587"/>
    </source>
</evidence>
<proteinExistence type="predicted"/>
<gene>
    <name evidence="3" type="primary">LOC117653736</name>
</gene>
<dbReference type="InterPro" id="IPR004119">
    <property type="entry name" value="EcKL"/>
</dbReference>
<dbReference type="PANTHER" id="PTHR11012:SF8">
    <property type="entry name" value="JUVENILE HORMONE-INDUCIBLE PROTEIN 26"/>
    <property type="match status" value="1"/>
</dbReference>
<name>A0A6P9ABJ0_THRPL</name>
<reference evidence="3" key="3">
    <citation type="submission" date="2025-08" db="UniProtKB">
        <authorList>
            <consortium name="RefSeq"/>
        </authorList>
    </citation>
    <scope>IDENTIFICATION</scope>
</reference>
<dbReference type="SMART" id="SM00587">
    <property type="entry name" value="CHK"/>
    <property type="match status" value="1"/>
</dbReference>
<dbReference type="OrthoDB" id="190089at2759"/>
<feature type="domain" description="CHK kinase-like" evidence="1">
    <location>
        <begin position="146"/>
        <end position="357"/>
    </location>
</feature>